<dbReference type="OrthoDB" id="5287743at2"/>
<dbReference type="EMBL" id="AP019368">
    <property type="protein sequence ID" value="BBH52225.1"/>
    <property type="molecule type" value="Genomic_DNA"/>
</dbReference>
<sequence length="820" mass="93399">MKDCHHRFSFSKRNYILLIYFIFICFTLKSNAQLPSSLTENFLPRLQSGPPIKIYAAYDSPIPLKVTLADDASSKNSSISWILNNKKICTGISCEILLKEKEFKELTPVLFIITANSYGGTTYSYEFKMHTKQGFDSEKWNKEVAYLKQNSIPKDTQNPPNFSTQSVVSLFGKGTLIQNDYMLYIGKVPRKFSWNLGYFETDNVDALRITDSESGVWFLLPSTRLSLNEENEDDNARVAELNFGNIRTKASGNLYDTDEKTKEFSTKMIILTNEVQLNIPRGGDALITRETDKKGEYYTRVISIGGVIKIIPNVKNLNEQVKDKYKNIYLGAGMELIIYGNGKLLPVSSPKTAVIDNFLAFTTTPDELEARKLVVNDSNLNEVLEKAVILAQHEEYFELLNLLAPYQGDFSQNALLPYYFGYAKKGLFQTYDAKKYFLMAQKLDPKLSYAHWQMGLIYLDEKKYTEALNELLIAKKNFNLDEKLNHEYEYYVGVAYYFKNMLQEAKQAFKNAVWDNELDPALRQSAAEFLKKINVDKPWSLIVPIGIQYDGNVLSVAQNQSLPSQYASQSSWRTVAGGIYTYDTSKINEDAGWFLGGGGKAFYVKNLTSTYSDLDTLIVEGSVYETSRNYLEIDGKKEKESYRLYQTAGTIFVDNSFDMQYFLFGINYKELELNMGIQIDISTRSTLYQKSGLIYNQYYNMSFGNYGVFKLDLALQGQEQVMFNTTSSVGHTIEAIATPSATYAYDSKTSLKLSNTFDFLYVFLNPLQSYYKFIPTAAVNYFFLDWLIGTLSLSYEYDIVFPGPSNVSRPGFALLVTGIF</sequence>
<protein>
    <recommendedName>
        <fullName evidence="3">Tetratricopeptide repeat protein</fullName>
    </recommendedName>
</protein>
<evidence type="ECO:0000313" key="1">
    <source>
        <dbReference type="EMBL" id="BBH52225.1"/>
    </source>
</evidence>
<dbReference type="InterPro" id="IPR011990">
    <property type="entry name" value="TPR-like_helical_dom_sf"/>
</dbReference>
<proteinExistence type="predicted"/>
<gene>
    <name evidence="1" type="ORF">JCM31447_06650</name>
</gene>
<name>A0A4P2VSG7_FLUSA</name>
<accession>A0A4P2VSG7</accession>
<keyword evidence="2" id="KW-1185">Reference proteome</keyword>
<dbReference type="RefSeq" id="WP_130606493.1">
    <property type="nucleotide sequence ID" value="NZ_AP019368.1"/>
</dbReference>
<evidence type="ECO:0008006" key="3">
    <source>
        <dbReference type="Google" id="ProtNLM"/>
    </source>
</evidence>
<dbReference type="KEGG" id="sbf:JCM31447_06650"/>
<reference evidence="1 2" key="1">
    <citation type="submission" date="2018-12" db="EMBL/GenBank/DDBJ databases">
        <title>Rubrispira sanarue gen. nov., sp., nov., a member of the order Silvanigrellales, isolated from a brackish lake in Hamamatsu Japan.</title>
        <authorList>
            <person name="Maejima Y."/>
            <person name="Iino T."/>
            <person name="Muraguchi Y."/>
            <person name="Fukuda K."/>
            <person name="Nojiri H."/>
            <person name="Ohkuma M."/>
            <person name="Moriuchi R."/>
            <person name="Dohra H."/>
            <person name="Kimbara K."/>
            <person name="Shintani M."/>
        </authorList>
    </citation>
    <scope>NUCLEOTIDE SEQUENCE [LARGE SCALE GENOMIC DNA]</scope>
    <source>
        <strain evidence="1 2">RF1110005</strain>
    </source>
</reference>
<organism evidence="1 2">
    <name type="scientific">Fluviispira sanaruensis</name>
    <dbReference type="NCBI Taxonomy" id="2493639"/>
    <lineage>
        <taxon>Bacteria</taxon>
        <taxon>Pseudomonadati</taxon>
        <taxon>Bdellovibrionota</taxon>
        <taxon>Oligoflexia</taxon>
        <taxon>Silvanigrellales</taxon>
        <taxon>Silvanigrellaceae</taxon>
        <taxon>Fluviispira</taxon>
    </lineage>
</organism>
<evidence type="ECO:0000313" key="2">
    <source>
        <dbReference type="Proteomes" id="UP000291236"/>
    </source>
</evidence>
<dbReference type="Proteomes" id="UP000291236">
    <property type="component" value="Chromosome"/>
</dbReference>
<dbReference type="AlphaFoldDB" id="A0A4P2VSG7"/>
<dbReference type="SUPFAM" id="SSF48452">
    <property type="entry name" value="TPR-like"/>
    <property type="match status" value="1"/>
</dbReference>
<dbReference type="Gene3D" id="1.25.40.10">
    <property type="entry name" value="Tetratricopeptide repeat domain"/>
    <property type="match status" value="1"/>
</dbReference>